<feature type="transmembrane region" description="Helical" evidence="2">
    <location>
        <begin position="136"/>
        <end position="165"/>
    </location>
</feature>
<proteinExistence type="predicted"/>
<keyword evidence="2" id="KW-0812">Transmembrane</keyword>
<gene>
    <name evidence="3" type="ORF">CAUS1442_LOCUS15150</name>
</gene>
<evidence type="ECO:0000256" key="2">
    <source>
        <dbReference type="SAM" id="Phobius"/>
    </source>
</evidence>
<dbReference type="AlphaFoldDB" id="A0A7S0F7E0"/>
<sequence>MRSPPVLQNTHHTQTVTTDESLADPHERAEAARQEGRNIVRSHLRNHVVHNTGRSSDYVSWIATLHPENADVTIDRRFLIPGNPWWTIYESEKTRLPSATAVEVTVDHHNEHGEGAGSNQSYQPKLPHPLLQCSPVVVFVGIFVWSFAVFGVVLAEALSLIPYIFSMVLYNLARPCNPPGPATAFFYNLLMAFYQVSAAIDSMALLISVAAGEITAATGWFFVVCFGGVWTANYQHQCIRVTCHAIRSISRSHCKYPERSFFLCCGSEPNGDDDDRHAEPSEVIQDAEMGGTSAPKGTRYHEPSPQNNSYEYVANENTHNQHHHQQNFDQGHQQQRYTIDDEAVAVIPEAEVVIENVHGSHTPVTPMTHHQHDSPRKY</sequence>
<feature type="transmembrane region" description="Helical" evidence="2">
    <location>
        <begin position="185"/>
        <end position="207"/>
    </location>
</feature>
<feature type="region of interest" description="Disordered" evidence="1">
    <location>
        <begin position="286"/>
        <end position="310"/>
    </location>
</feature>
<organism evidence="3">
    <name type="scientific">Craspedostauros australis</name>
    <dbReference type="NCBI Taxonomy" id="1486917"/>
    <lineage>
        <taxon>Eukaryota</taxon>
        <taxon>Sar</taxon>
        <taxon>Stramenopiles</taxon>
        <taxon>Ochrophyta</taxon>
        <taxon>Bacillariophyta</taxon>
        <taxon>Bacillariophyceae</taxon>
        <taxon>Bacillariophycidae</taxon>
        <taxon>Naviculales</taxon>
        <taxon>Naviculaceae</taxon>
        <taxon>Craspedostauros</taxon>
    </lineage>
</organism>
<name>A0A7S0F7E0_9STRA</name>
<evidence type="ECO:0000313" key="3">
    <source>
        <dbReference type="EMBL" id="CAD8343015.1"/>
    </source>
</evidence>
<protein>
    <submittedName>
        <fullName evidence="3">Uncharacterized protein</fullName>
    </submittedName>
</protein>
<evidence type="ECO:0000256" key="1">
    <source>
        <dbReference type="SAM" id="MobiDB-lite"/>
    </source>
</evidence>
<keyword evidence="2" id="KW-0472">Membrane</keyword>
<keyword evidence="2" id="KW-1133">Transmembrane helix</keyword>
<feature type="region of interest" description="Disordered" evidence="1">
    <location>
        <begin position="1"/>
        <end position="24"/>
    </location>
</feature>
<feature type="compositionally biased region" description="Polar residues" evidence="1">
    <location>
        <begin position="1"/>
        <end position="20"/>
    </location>
</feature>
<dbReference type="EMBL" id="HBEF01024468">
    <property type="protein sequence ID" value="CAD8343015.1"/>
    <property type="molecule type" value="Transcribed_RNA"/>
</dbReference>
<feature type="transmembrane region" description="Helical" evidence="2">
    <location>
        <begin position="214"/>
        <end position="232"/>
    </location>
</feature>
<accession>A0A7S0F7E0</accession>
<reference evidence="3" key="1">
    <citation type="submission" date="2021-01" db="EMBL/GenBank/DDBJ databases">
        <authorList>
            <person name="Corre E."/>
            <person name="Pelletier E."/>
            <person name="Niang G."/>
            <person name="Scheremetjew M."/>
            <person name="Finn R."/>
            <person name="Kale V."/>
            <person name="Holt S."/>
            <person name="Cochrane G."/>
            <person name="Meng A."/>
            <person name="Brown T."/>
            <person name="Cohen L."/>
        </authorList>
    </citation>
    <scope>NUCLEOTIDE SEQUENCE</scope>
    <source>
        <strain evidence="3">CCMP3328</strain>
    </source>
</reference>